<reference evidence="4 5" key="1">
    <citation type="submission" date="2024-09" db="EMBL/GenBank/DDBJ databases">
        <authorList>
            <person name="Sun Q."/>
            <person name="Mori K."/>
        </authorList>
    </citation>
    <scope>NUCLEOTIDE SEQUENCE [LARGE SCALE GENOMIC DNA]</scope>
    <source>
        <strain evidence="4 5">TBRC 1432</strain>
    </source>
</reference>
<dbReference type="Pfam" id="PF20155">
    <property type="entry name" value="TMP_3"/>
    <property type="match status" value="1"/>
</dbReference>
<feature type="transmembrane region" description="Helical" evidence="2">
    <location>
        <begin position="691"/>
        <end position="713"/>
    </location>
</feature>
<keyword evidence="2" id="KW-1133">Transmembrane helix</keyword>
<name>A0ABV6N395_9PSEU</name>
<feature type="transmembrane region" description="Helical" evidence="2">
    <location>
        <begin position="720"/>
        <end position="742"/>
    </location>
</feature>
<feature type="transmembrane region" description="Helical" evidence="2">
    <location>
        <begin position="785"/>
        <end position="804"/>
    </location>
</feature>
<dbReference type="NCBIfam" id="TIGR02675">
    <property type="entry name" value="tape_meas_nterm"/>
    <property type="match status" value="1"/>
</dbReference>
<dbReference type="PANTHER" id="PTHR38812:SF2">
    <property type="entry name" value="MU-LIKE PROPHAGE FLUMU PROTEIN GP42"/>
    <property type="match status" value="1"/>
</dbReference>
<dbReference type="InterPro" id="IPR013491">
    <property type="entry name" value="Tape_meas_N"/>
</dbReference>
<dbReference type="PANTHER" id="PTHR38812">
    <property type="entry name" value="MU-LIKE PROPHAGE FLUMU PROTEIN GP42"/>
    <property type="match status" value="1"/>
</dbReference>
<dbReference type="Proteomes" id="UP001589810">
    <property type="component" value="Unassembled WGS sequence"/>
</dbReference>
<feature type="transmembrane region" description="Helical" evidence="2">
    <location>
        <begin position="810"/>
        <end position="829"/>
    </location>
</feature>
<evidence type="ECO:0000313" key="5">
    <source>
        <dbReference type="Proteomes" id="UP001589810"/>
    </source>
</evidence>
<feature type="region of interest" description="Disordered" evidence="1">
    <location>
        <begin position="924"/>
        <end position="954"/>
    </location>
</feature>
<comment type="caution">
    <text evidence="4">The sequence shown here is derived from an EMBL/GenBank/DDBJ whole genome shotgun (WGS) entry which is preliminary data.</text>
</comment>
<feature type="transmembrane region" description="Helical" evidence="2">
    <location>
        <begin position="748"/>
        <end position="773"/>
    </location>
</feature>
<gene>
    <name evidence="4" type="ORF">ACFFH7_36415</name>
</gene>
<dbReference type="RefSeq" id="WP_273937273.1">
    <property type="nucleotide sequence ID" value="NZ_CP097263.1"/>
</dbReference>
<protein>
    <submittedName>
        <fullName evidence="4">Tape measure protein</fullName>
    </submittedName>
</protein>
<proteinExistence type="predicted"/>
<accession>A0ABV6N395</accession>
<dbReference type="EMBL" id="JBHLUD010000013">
    <property type="protein sequence ID" value="MFC0547042.1"/>
    <property type="molecule type" value="Genomic_DNA"/>
</dbReference>
<evidence type="ECO:0000259" key="3">
    <source>
        <dbReference type="Pfam" id="PF20155"/>
    </source>
</evidence>
<sequence>MAGHGYKIATGFVEIKLGDESVFLRASAQLVKQVAGQIEQTLTQRVSAALNTVGEKFTEFGAKASLVFAPLTLALGGMVREGIETAKSIDQARNMFEQFGLTAATASGLIQDVYNRSNAWGQSFTSMLQQTMRLMGIFNGNIATVDKVQEAIGNLVGKLHIAGETADRVTTAIVQMYTKPSIQAEELLQLSEAGIDGWTLMADATGKSVAQLRQLSQQGKLLSSDVMPKLMAYLTTNPQWAGFAVANSKTLNGQLAIMKNQLQLLFAGPIIQNNAALVKAFQGLNEAIKRVADSGVIERFMTPLVNGFTALLNWFSRLTPSTQKWVVTLGLIAAVIGPVLLVFGKLFGSLGNLVGSLGRGGNALLKWVSINRDGASSSVALARGIDTAFRAVNSAGQAVLAPITAVRLGLINLKSGFDTARTGAYVLASDAFQAVRVASRVASEGVSSFARQVELVGLRSAVQFRAGLARAGDTITNFGTAIKLAAISGLDRLKSAAQSAQLTLARGLSSACDLAASGMKRLGSAAENMGGRLLQIGKVGLLGLIGFLGTALLSNEQFRNSIEQLANAIGGALAGPLSSMVNTLTSALQPVLPVITSLLEKVGGVFAQVANQAGPILVPILAQLGSILAQGIGLILPKIVQLAISLFHSLEPIVPVALRFGESILSALLPALTKLGGILGGSGLGNILPTIANLFGSIVGALSPLVELVVKFASNLLQTLLPPAILIVGVLGQLLLAVAPILGPVGQIIGLVANLAAMFLGALLPAVTPILKILLDLISSVLQPLMPLITTLAGILAGALAFGFRLLEPVIRLVVVALQGIVTVVQKVIDGIGWLVGKISEGASAIGGFLSKINPFASFRGLSAEVTPMLNSAQFGPKLQARMDVSPGTFRAIPFSGSVGSASFTDTATDLHQALTDFGTQLGAAGRVAPPDRQRSDATPARPAPQITVNAKTDADPYEIGREVAWQLKVSGR</sequence>
<dbReference type="InterPro" id="IPR053058">
    <property type="entry name" value="Mulikevirus_tape_measure"/>
</dbReference>
<feature type="transmembrane region" description="Helical" evidence="2">
    <location>
        <begin position="325"/>
        <end position="343"/>
    </location>
</feature>
<keyword evidence="2" id="KW-0812">Transmembrane</keyword>
<evidence type="ECO:0000256" key="2">
    <source>
        <dbReference type="SAM" id="Phobius"/>
    </source>
</evidence>
<evidence type="ECO:0000313" key="4">
    <source>
        <dbReference type="EMBL" id="MFC0547042.1"/>
    </source>
</evidence>
<evidence type="ECO:0000256" key="1">
    <source>
        <dbReference type="SAM" id="MobiDB-lite"/>
    </source>
</evidence>
<feature type="domain" description="Tape measure protein N-terminal" evidence="3">
    <location>
        <begin position="80"/>
        <end position="266"/>
    </location>
</feature>
<keyword evidence="2" id="KW-0472">Membrane</keyword>
<keyword evidence="5" id="KW-1185">Reference proteome</keyword>
<organism evidence="4 5">
    <name type="scientific">Kutzneria chonburiensis</name>
    <dbReference type="NCBI Taxonomy" id="1483604"/>
    <lineage>
        <taxon>Bacteria</taxon>
        <taxon>Bacillati</taxon>
        <taxon>Actinomycetota</taxon>
        <taxon>Actinomycetes</taxon>
        <taxon>Pseudonocardiales</taxon>
        <taxon>Pseudonocardiaceae</taxon>
        <taxon>Kutzneria</taxon>
    </lineage>
</organism>